<comment type="caution">
    <text evidence="6">The sequence shown here is derived from an EMBL/GenBank/DDBJ whole genome shotgun (WGS) entry which is preliminary data.</text>
</comment>
<evidence type="ECO:0000256" key="3">
    <source>
        <dbReference type="ARBA" id="ARBA00023163"/>
    </source>
</evidence>
<dbReference type="InterPro" id="IPR024738">
    <property type="entry name" value="Hfi1/Tada1"/>
</dbReference>
<evidence type="ECO:0000256" key="4">
    <source>
        <dbReference type="ARBA" id="ARBA00023242"/>
    </source>
</evidence>
<keyword evidence="4" id="KW-0539">Nucleus</keyword>
<dbReference type="GO" id="GO:0000124">
    <property type="term" value="C:SAGA complex"/>
    <property type="evidence" value="ECO:0007669"/>
    <property type="project" value="UniProtKB-ARBA"/>
</dbReference>
<feature type="region of interest" description="Disordered" evidence="5">
    <location>
        <begin position="175"/>
        <end position="194"/>
    </location>
</feature>
<proteinExistence type="predicted"/>
<keyword evidence="7" id="KW-1185">Reference proteome</keyword>
<feature type="compositionally biased region" description="Basic and acidic residues" evidence="5">
    <location>
        <begin position="183"/>
        <end position="193"/>
    </location>
</feature>
<dbReference type="GO" id="GO:0003713">
    <property type="term" value="F:transcription coactivator activity"/>
    <property type="evidence" value="ECO:0007669"/>
    <property type="project" value="TreeGrafter"/>
</dbReference>
<keyword evidence="3" id="KW-0804">Transcription</keyword>
<dbReference type="Proteomes" id="UP001085076">
    <property type="component" value="Miscellaneous, Linkage group lg01"/>
</dbReference>
<comment type="subcellular location">
    <subcellularLocation>
        <location evidence="1">Nucleus</location>
    </subcellularLocation>
</comment>
<dbReference type="PANTHER" id="PTHR21277">
    <property type="entry name" value="TRANSCRIPTIONAL ADAPTER 1"/>
    <property type="match status" value="1"/>
</dbReference>
<evidence type="ECO:0000256" key="2">
    <source>
        <dbReference type="ARBA" id="ARBA00023015"/>
    </source>
</evidence>
<dbReference type="PANTHER" id="PTHR21277:SF5">
    <property type="entry name" value="TRANSCRIPTIONAL ADAPTER 1"/>
    <property type="match status" value="1"/>
</dbReference>
<reference evidence="6" key="1">
    <citation type="submission" date="2021-03" db="EMBL/GenBank/DDBJ databases">
        <authorList>
            <person name="Li Z."/>
            <person name="Yang C."/>
        </authorList>
    </citation>
    <scope>NUCLEOTIDE SEQUENCE</scope>
    <source>
        <strain evidence="6">Dzin_1.0</strain>
        <tissue evidence="6">Leaf</tissue>
    </source>
</reference>
<sequence length="297" mass="32179">MSPQARNRINLDELKSQIWRKLGPERAQRYFSYLNRFLFQKLGTSEFKKLCFLTFGRENIHLHNQLIGGILRNAHYSKCPPPLKPSASLGKNLRKKDDAFSPSLAPTPPNQVWSNGDILPPSPRKVRSAIRDQRIRDRPNALLGPNGRADIGATRSPALVDAVGIRGSGSLGLSSLRSPLLQPHHDSAEERPVKRQRKLNLAPDDQAPVHSNSLGAVVSEEDGAEMSNGFISIQGPLRAPLGIPFCPASVGGARRSLPLTTSTSIGGFCSGYGSGTFVALLNIDEATSHPTTANISL</sequence>
<evidence type="ECO:0000256" key="5">
    <source>
        <dbReference type="SAM" id="MobiDB-lite"/>
    </source>
</evidence>
<feature type="region of interest" description="Disordered" evidence="5">
    <location>
        <begin position="85"/>
        <end position="119"/>
    </location>
</feature>
<evidence type="ECO:0000313" key="6">
    <source>
        <dbReference type="EMBL" id="KAJ0984201.1"/>
    </source>
</evidence>
<evidence type="ECO:0000256" key="1">
    <source>
        <dbReference type="ARBA" id="ARBA00004123"/>
    </source>
</evidence>
<dbReference type="EMBL" id="JAGGNH010000001">
    <property type="protein sequence ID" value="KAJ0984201.1"/>
    <property type="molecule type" value="Genomic_DNA"/>
</dbReference>
<protein>
    <submittedName>
        <fullName evidence="6">Uncharacterized protein</fullName>
    </submittedName>
</protein>
<dbReference type="AlphaFoldDB" id="A0A9D5D2H5"/>
<gene>
    <name evidence="6" type="ORF">J5N97_002557</name>
</gene>
<dbReference type="OrthoDB" id="10264870at2759"/>
<name>A0A9D5D2H5_9LILI</name>
<dbReference type="GO" id="GO:0006357">
    <property type="term" value="P:regulation of transcription by RNA polymerase II"/>
    <property type="evidence" value="ECO:0007669"/>
    <property type="project" value="TreeGrafter"/>
</dbReference>
<keyword evidence="2" id="KW-0805">Transcription regulation</keyword>
<organism evidence="6 7">
    <name type="scientific">Dioscorea zingiberensis</name>
    <dbReference type="NCBI Taxonomy" id="325984"/>
    <lineage>
        <taxon>Eukaryota</taxon>
        <taxon>Viridiplantae</taxon>
        <taxon>Streptophyta</taxon>
        <taxon>Embryophyta</taxon>
        <taxon>Tracheophyta</taxon>
        <taxon>Spermatophyta</taxon>
        <taxon>Magnoliopsida</taxon>
        <taxon>Liliopsida</taxon>
        <taxon>Dioscoreales</taxon>
        <taxon>Dioscoreaceae</taxon>
        <taxon>Dioscorea</taxon>
    </lineage>
</organism>
<dbReference type="GO" id="GO:0005634">
    <property type="term" value="C:nucleus"/>
    <property type="evidence" value="ECO:0007669"/>
    <property type="project" value="UniProtKB-SubCell"/>
</dbReference>
<dbReference type="Pfam" id="PF12767">
    <property type="entry name" value="SAGA-Tad1"/>
    <property type="match status" value="1"/>
</dbReference>
<reference evidence="6" key="2">
    <citation type="journal article" date="2022" name="Hortic Res">
        <title>The genome of Dioscorea zingiberensis sheds light on the biosynthesis, origin and evolution of the medicinally important diosgenin saponins.</title>
        <authorList>
            <person name="Li Y."/>
            <person name="Tan C."/>
            <person name="Li Z."/>
            <person name="Guo J."/>
            <person name="Li S."/>
            <person name="Chen X."/>
            <person name="Wang C."/>
            <person name="Dai X."/>
            <person name="Yang H."/>
            <person name="Song W."/>
            <person name="Hou L."/>
            <person name="Xu J."/>
            <person name="Tong Z."/>
            <person name="Xu A."/>
            <person name="Yuan X."/>
            <person name="Wang W."/>
            <person name="Yang Q."/>
            <person name="Chen L."/>
            <person name="Sun Z."/>
            <person name="Wang K."/>
            <person name="Pan B."/>
            <person name="Chen J."/>
            <person name="Bao Y."/>
            <person name="Liu F."/>
            <person name="Qi X."/>
            <person name="Gang D.R."/>
            <person name="Wen J."/>
            <person name="Li J."/>
        </authorList>
    </citation>
    <scope>NUCLEOTIDE SEQUENCE</scope>
    <source>
        <strain evidence="6">Dzin_1.0</strain>
    </source>
</reference>
<accession>A0A9D5D2H5</accession>
<evidence type="ECO:0000313" key="7">
    <source>
        <dbReference type="Proteomes" id="UP001085076"/>
    </source>
</evidence>